<dbReference type="AlphaFoldDB" id="A0A834XMC3"/>
<dbReference type="GO" id="GO:0031344">
    <property type="term" value="P:regulation of cell projection organization"/>
    <property type="evidence" value="ECO:0007669"/>
    <property type="project" value="TreeGrafter"/>
</dbReference>
<dbReference type="PANTHER" id="PTHR31508:SF2">
    <property type="entry name" value="PROTEIN PITCHFORK"/>
    <property type="match status" value="1"/>
</dbReference>
<accession>A0A834XMC3</accession>
<sequence>MWICRDDFNYIVKKQDKQKICFGSGRPRDLDSRNGMTSFMRYYTPENYTNISPGKYNVIESFKAATVKPCSKSFSKKGYSGLARFSTLQNHQDDYPAPGDYNVSSFPAKVKDTSKYPFGTTAKRKTQQINDNPGPGVYSNLMPRKKNIIFDHSFGGNAKMRLGVDIKCCKKNIDICNVCNKKPDGDYWHLNDRIFICRGCMKQERKKVFKYPKNYFNNFTKIRDCSMIHSHEGTDAKLWLMNPGIIEKWLQKEAYLSLYFKD</sequence>
<organism evidence="1 2">
    <name type="scientific">Aphidius gifuensis</name>
    <name type="common">Parasitoid wasp</name>
    <dbReference type="NCBI Taxonomy" id="684658"/>
    <lineage>
        <taxon>Eukaryota</taxon>
        <taxon>Metazoa</taxon>
        <taxon>Ecdysozoa</taxon>
        <taxon>Arthropoda</taxon>
        <taxon>Hexapoda</taxon>
        <taxon>Insecta</taxon>
        <taxon>Pterygota</taxon>
        <taxon>Neoptera</taxon>
        <taxon>Endopterygota</taxon>
        <taxon>Hymenoptera</taxon>
        <taxon>Apocrita</taxon>
        <taxon>Ichneumonoidea</taxon>
        <taxon>Braconidae</taxon>
        <taxon>Aphidiinae</taxon>
        <taxon>Aphidius</taxon>
    </lineage>
</organism>
<dbReference type="EMBL" id="JACMRX010000006">
    <property type="protein sequence ID" value="KAF7988177.1"/>
    <property type="molecule type" value="Genomic_DNA"/>
</dbReference>
<dbReference type="GO" id="GO:0008092">
    <property type="term" value="F:cytoskeletal protein binding"/>
    <property type="evidence" value="ECO:0007669"/>
    <property type="project" value="TreeGrafter"/>
</dbReference>
<dbReference type="InterPro" id="IPR033602">
    <property type="entry name" value="CIMAP3"/>
</dbReference>
<proteinExistence type="predicted"/>
<reference evidence="1 2" key="1">
    <citation type="submission" date="2020-08" db="EMBL/GenBank/DDBJ databases">
        <title>Aphidius gifuensis genome sequencing and assembly.</title>
        <authorList>
            <person name="Du Z."/>
        </authorList>
    </citation>
    <scope>NUCLEOTIDE SEQUENCE [LARGE SCALE GENOMIC DNA]</scope>
    <source>
        <strain evidence="1">YNYX2018</strain>
        <tissue evidence="1">Adults</tissue>
    </source>
</reference>
<evidence type="ECO:0000313" key="2">
    <source>
        <dbReference type="Proteomes" id="UP000639338"/>
    </source>
</evidence>
<protein>
    <submittedName>
        <fullName evidence="1">Uncharacterized protein</fullName>
    </submittedName>
</protein>
<dbReference type="PANTHER" id="PTHR31508">
    <property type="entry name" value="PROTEIN PITCHFORK"/>
    <property type="match status" value="1"/>
</dbReference>
<dbReference type="Proteomes" id="UP000639338">
    <property type="component" value="Unassembled WGS sequence"/>
</dbReference>
<gene>
    <name evidence="1" type="ORF">HCN44_007671</name>
</gene>
<comment type="caution">
    <text evidence="1">The sequence shown here is derived from an EMBL/GenBank/DDBJ whole genome shotgun (WGS) entry which is preliminary data.</text>
</comment>
<keyword evidence="2" id="KW-1185">Reference proteome</keyword>
<dbReference type="OrthoDB" id="8189408at2759"/>
<name>A0A834XMC3_APHGI</name>
<evidence type="ECO:0000313" key="1">
    <source>
        <dbReference type="EMBL" id="KAF7988177.1"/>
    </source>
</evidence>